<evidence type="ECO:0000313" key="1">
    <source>
        <dbReference type="EMBL" id="SFD30314.1"/>
    </source>
</evidence>
<dbReference type="RefSeq" id="WP_143084626.1">
    <property type="nucleotide sequence ID" value="NZ_FOLD01000021.1"/>
</dbReference>
<accession>A0A1I1R7C0</accession>
<dbReference type="EMBL" id="FOLD01000021">
    <property type="protein sequence ID" value="SFD30314.1"/>
    <property type="molecule type" value="Genomic_DNA"/>
</dbReference>
<organism evidence="1 2">
    <name type="scientific">Massilia yuzhufengensis</name>
    <dbReference type="NCBI Taxonomy" id="1164594"/>
    <lineage>
        <taxon>Bacteria</taxon>
        <taxon>Pseudomonadati</taxon>
        <taxon>Pseudomonadota</taxon>
        <taxon>Betaproteobacteria</taxon>
        <taxon>Burkholderiales</taxon>
        <taxon>Oxalobacteraceae</taxon>
        <taxon>Telluria group</taxon>
        <taxon>Massilia</taxon>
    </lineage>
</organism>
<reference evidence="2" key="1">
    <citation type="submission" date="2016-10" db="EMBL/GenBank/DDBJ databases">
        <authorList>
            <person name="Varghese N."/>
            <person name="Submissions S."/>
        </authorList>
    </citation>
    <scope>NUCLEOTIDE SEQUENCE [LARGE SCALE GENOMIC DNA]</scope>
    <source>
        <strain evidence="2">CGMCC 1.12041</strain>
    </source>
</reference>
<keyword evidence="2" id="KW-1185">Reference proteome</keyword>
<name>A0A1I1R7C0_9BURK</name>
<gene>
    <name evidence="1" type="ORF">SAMN05216204_12165</name>
</gene>
<dbReference type="AlphaFoldDB" id="A0A1I1R7C0"/>
<dbReference type="Proteomes" id="UP000198639">
    <property type="component" value="Unassembled WGS sequence"/>
</dbReference>
<evidence type="ECO:0008006" key="3">
    <source>
        <dbReference type="Google" id="ProtNLM"/>
    </source>
</evidence>
<dbReference type="OrthoDB" id="9115345at2"/>
<protein>
    <recommendedName>
        <fullName evidence="3">TniQ protein</fullName>
    </recommendedName>
</protein>
<proteinExistence type="predicted"/>
<evidence type="ECO:0000313" key="2">
    <source>
        <dbReference type="Proteomes" id="UP000198639"/>
    </source>
</evidence>
<sequence>MTTDISGLERLTWDPTFPAPYESSWSIYNKILAYNNISFGFLVKLISNDLDGNCAGRPNRFYNSEWIDFKRFSSLLGVSPKRLKQGFLDQLGMPQVNTTAAPLMRHCPECFKKGYHSSLYNLQIFTTCPLHNLDFLSPCKSCAQQETFKLRLGRRGPGNLSRFCTWCDDELLGADELIAGVRLPHSDAKLLQRECENFVRWWKRLKEVVPQRDKVLAELTYALSLHAGPASTADSAQLSYAVSKAGFFGENWKTNLRVHPVRSFYWEGTNVIRSFSGDDCYSEVLLAGDVGRCYKSLRRWIKKSFLRKHKTCCNRLKKLTDDETHRIDGGKVCSASLSYLIWRMSQETNIHRNFLDTRRSHYVRLKEPGGHKLPYWLALKFAYCEFFAIWDKIEEDRQKTNICISLAGATSAQGNVVWKKLTLEDFTSNKLMPIDAVFAIYRDPYDLSVSSDCSGSATKNYDIVLKASGPDSTLPYTSAEWRALWIFELYPSAAPKEPALYIRV</sequence>
<dbReference type="STRING" id="1164594.SAMN05216204_12165"/>